<dbReference type="EMBL" id="AHEN01000066">
    <property type="protein sequence ID" value="EJQ90060.1"/>
    <property type="molecule type" value="Genomic_DNA"/>
</dbReference>
<dbReference type="PATRIC" id="fig|1053219.3.peg.5838"/>
<keyword evidence="1" id="KW-0812">Transmembrane</keyword>
<evidence type="ECO:0000313" key="3">
    <source>
        <dbReference type="Proteomes" id="UP000006997"/>
    </source>
</evidence>
<dbReference type="AlphaFoldDB" id="J8ENF1"/>
<name>J8ENF1_BACCE</name>
<dbReference type="HOGENOM" id="CLU_1060287_0_0_9"/>
<gene>
    <name evidence="2" type="ORF">II3_05707</name>
</gene>
<evidence type="ECO:0000256" key="1">
    <source>
        <dbReference type="SAM" id="Phobius"/>
    </source>
</evidence>
<keyword evidence="1" id="KW-1133">Transmembrane helix</keyword>
<proteinExistence type="predicted"/>
<protein>
    <submittedName>
        <fullName evidence="2">Uncharacterized protein</fullName>
    </submittedName>
</protein>
<accession>J8ENF1</accession>
<sequence length="262" mass="31115">MDWWQTFLGEYQWVFAVIATFTAASLAQVVAHYFTRKREENTYLKECYQNFYSPILFKVLLFFDVKTAFSKKDMKENINENQIFEEIIDLFAKNLKYATPSLIASYEMVKKRDIYDDVSGQRDPMLEIKLCFEFMEELESVSRKLGVKTKQIEFLKYRVLFALWLLLSEAYSCEVALIIMKNDFEFNDTKLNKRTLRKVKKLLSRDFNNYKEKPLLVAEKIIMNIVEVNSRGTEYNPLILQVVQFNLRERGVKSSRLEKRLG</sequence>
<evidence type="ECO:0000313" key="2">
    <source>
        <dbReference type="EMBL" id="EJQ90060.1"/>
    </source>
</evidence>
<dbReference type="Proteomes" id="UP000006997">
    <property type="component" value="Unassembled WGS sequence"/>
</dbReference>
<organism evidence="2 3">
    <name type="scientific">Bacillus cereus MC67</name>
    <dbReference type="NCBI Taxonomy" id="1053219"/>
    <lineage>
        <taxon>Bacteria</taxon>
        <taxon>Bacillati</taxon>
        <taxon>Bacillota</taxon>
        <taxon>Bacilli</taxon>
        <taxon>Bacillales</taxon>
        <taxon>Bacillaceae</taxon>
        <taxon>Bacillus</taxon>
        <taxon>Bacillus cereus group</taxon>
    </lineage>
</organism>
<feature type="transmembrane region" description="Helical" evidence="1">
    <location>
        <begin position="12"/>
        <end position="35"/>
    </location>
</feature>
<keyword evidence="1" id="KW-0472">Membrane</keyword>
<reference evidence="2 3" key="1">
    <citation type="submission" date="2012-04" db="EMBL/GenBank/DDBJ databases">
        <title>The Genome Sequence of Bacillus cereus MC67.</title>
        <authorList>
            <consortium name="The Broad Institute Genome Sequencing Platform"/>
            <consortium name="The Broad Institute Genome Sequencing Center for Infectious Disease"/>
            <person name="Feldgarden M."/>
            <person name="Van der Auwera G.A."/>
            <person name="Mahillon J."/>
            <person name="Duprez V."/>
            <person name="Timmery S."/>
            <person name="Mattelet C."/>
            <person name="Dierick K."/>
            <person name="Sun M."/>
            <person name="Yu Z."/>
            <person name="Zhu L."/>
            <person name="Hu X."/>
            <person name="Shank E.B."/>
            <person name="Swiecicka I."/>
            <person name="Hansen B.M."/>
            <person name="Andrup L."/>
            <person name="Young S.K."/>
            <person name="Zeng Q."/>
            <person name="Gargeya S."/>
            <person name="Fitzgerald M."/>
            <person name="Haas B."/>
            <person name="Abouelleil A."/>
            <person name="Alvarado L."/>
            <person name="Arachchi H.M."/>
            <person name="Berlin A."/>
            <person name="Chapman S.B."/>
            <person name="Goldberg J."/>
            <person name="Griggs A."/>
            <person name="Gujja S."/>
            <person name="Hansen M."/>
            <person name="Howarth C."/>
            <person name="Imamovic A."/>
            <person name="Larimer J."/>
            <person name="McCowen C."/>
            <person name="Montmayeur A."/>
            <person name="Murphy C."/>
            <person name="Neiman D."/>
            <person name="Pearson M."/>
            <person name="Priest M."/>
            <person name="Roberts A."/>
            <person name="Saif S."/>
            <person name="Shea T."/>
            <person name="Sisk P."/>
            <person name="Sykes S."/>
            <person name="Wortman J."/>
            <person name="Nusbaum C."/>
            <person name="Birren B."/>
        </authorList>
    </citation>
    <scope>NUCLEOTIDE SEQUENCE [LARGE SCALE GENOMIC DNA]</scope>
    <source>
        <strain evidence="2 3">MC67</strain>
    </source>
</reference>
<comment type="caution">
    <text evidence="2">The sequence shown here is derived from an EMBL/GenBank/DDBJ whole genome shotgun (WGS) entry which is preliminary data.</text>
</comment>
<dbReference type="RefSeq" id="WP_002162383.1">
    <property type="nucleotide sequence ID" value="NZ_JH792117.1"/>
</dbReference>